<reference evidence="2" key="1">
    <citation type="submission" date="2021-10" db="EMBL/GenBank/DDBJ databases">
        <title>Anaerobic single-cell dispensing facilitates the cultivation of human gut bacteria.</title>
        <authorList>
            <person name="Afrizal A."/>
        </authorList>
    </citation>
    <scope>NUCLEOTIDE SEQUENCE</scope>
    <source>
        <strain evidence="2">CLA-AA-H274</strain>
    </source>
</reference>
<evidence type="ECO:0000313" key="2">
    <source>
        <dbReference type="EMBL" id="MCC2165764.1"/>
    </source>
</evidence>
<comment type="caution">
    <text evidence="2">The sequence shown here is derived from an EMBL/GenBank/DDBJ whole genome shotgun (WGS) entry which is preliminary data.</text>
</comment>
<protein>
    <submittedName>
        <fullName evidence="2">Uncharacterized protein</fullName>
    </submittedName>
</protein>
<dbReference type="Proteomes" id="UP001198962">
    <property type="component" value="Unassembled WGS sequence"/>
</dbReference>
<feature type="compositionally biased region" description="Polar residues" evidence="1">
    <location>
        <begin position="35"/>
        <end position="52"/>
    </location>
</feature>
<gene>
    <name evidence="2" type="ORF">LKD32_12940</name>
</gene>
<accession>A0AAE3AQ49</accession>
<name>A0AAE3AQ49_9FIRM</name>
<proteinExistence type="predicted"/>
<evidence type="ECO:0000313" key="3">
    <source>
        <dbReference type="Proteomes" id="UP001198962"/>
    </source>
</evidence>
<dbReference type="AlphaFoldDB" id="A0AAE3AQ49"/>
<dbReference type="EMBL" id="JAJEPU010000050">
    <property type="protein sequence ID" value="MCC2165764.1"/>
    <property type="molecule type" value="Genomic_DNA"/>
</dbReference>
<sequence length="115" mass="13106">MDTQSLPETLPEDHEATNQRKVGSVGMAIEDSAGVNRTNAGQRRQSAENSEAEQSYYLVAEDGFLLVFLRDRKTICLYTHMPLMDFSVSEQERLREGIWFSSMLEVFNYLESCTS</sequence>
<organism evidence="2 3">
    <name type="scientific">Brotaphodocola catenula</name>
    <dbReference type="NCBI Taxonomy" id="2885361"/>
    <lineage>
        <taxon>Bacteria</taxon>
        <taxon>Bacillati</taxon>
        <taxon>Bacillota</taxon>
        <taxon>Clostridia</taxon>
        <taxon>Lachnospirales</taxon>
        <taxon>Lachnospiraceae</taxon>
        <taxon>Brotaphodocola</taxon>
    </lineage>
</organism>
<evidence type="ECO:0000256" key="1">
    <source>
        <dbReference type="SAM" id="MobiDB-lite"/>
    </source>
</evidence>
<keyword evidence="3" id="KW-1185">Reference proteome</keyword>
<feature type="region of interest" description="Disordered" evidence="1">
    <location>
        <begin position="1"/>
        <end position="52"/>
    </location>
</feature>